<evidence type="ECO:0000313" key="3">
    <source>
        <dbReference type="EMBL" id="PQJ81678.1"/>
    </source>
</evidence>
<evidence type="ECO:0000256" key="2">
    <source>
        <dbReference type="SAM" id="SignalP"/>
    </source>
</evidence>
<organism evidence="3 4">
    <name type="scientific">Polaribacter glomeratus</name>
    <dbReference type="NCBI Taxonomy" id="102"/>
    <lineage>
        <taxon>Bacteria</taxon>
        <taxon>Pseudomonadati</taxon>
        <taxon>Bacteroidota</taxon>
        <taxon>Flavobacteriia</taxon>
        <taxon>Flavobacteriales</taxon>
        <taxon>Flavobacteriaceae</taxon>
    </lineage>
</organism>
<proteinExistence type="predicted"/>
<reference evidence="3 4" key="1">
    <citation type="submission" date="2016-12" db="EMBL/GenBank/DDBJ databases">
        <title>Trade-off between light-utilization and light-protection in marine flavobacteria.</title>
        <authorList>
            <person name="Kumagai Y."/>
            <person name="Yoshizawa S."/>
            <person name="Kogure K."/>
            <person name="Iwasaki W."/>
        </authorList>
    </citation>
    <scope>NUCLEOTIDE SEQUENCE [LARGE SCALE GENOMIC DNA]</scope>
    <source>
        <strain evidence="3 4">ATCC 43844</strain>
    </source>
</reference>
<dbReference type="PROSITE" id="PS51257">
    <property type="entry name" value="PROKAR_LIPOPROTEIN"/>
    <property type="match status" value="1"/>
</dbReference>
<dbReference type="Proteomes" id="UP000239068">
    <property type="component" value="Unassembled WGS sequence"/>
</dbReference>
<feature type="compositionally biased region" description="Basic and acidic residues" evidence="1">
    <location>
        <begin position="234"/>
        <end position="245"/>
    </location>
</feature>
<comment type="caution">
    <text evidence="3">The sequence shown here is derived from an EMBL/GenBank/DDBJ whole genome shotgun (WGS) entry which is preliminary data.</text>
</comment>
<protein>
    <submittedName>
        <fullName evidence="3">Peptidylprolyl isomerase</fullName>
    </submittedName>
</protein>
<name>A0A2S7WVU2_9FLAO</name>
<keyword evidence="3" id="KW-0413">Isomerase</keyword>
<dbReference type="Gene3D" id="3.10.50.40">
    <property type="match status" value="1"/>
</dbReference>
<feature type="region of interest" description="Disordered" evidence="1">
    <location>
        <begin position="234"/>
        <end position="262"/>
    </location>
</feature>
<gene>
    <name evidence="3" type="ORF">BTO16_03445</name>
</gene>
<dbReference type="InterPro" id="IPR046357">
    <property type="entry name" value="PPIase_dom_sf"/>
</dbReference>
<feature type="signal peptide" evidence="2">
    <location>
        <begin position="1"/>
        <end position="21"/>
    </location>
</feature>
<dbReference type="GO" id="GO:0003755">
    <property type="term" value="F:peptidyl-prolyl cis-trans isomerase activity"/>
    <property type="evidence" value="ECO:0007669"/>
    <property type="project" value="InterPro"/>
</dbReference>
<evidence type="ECO:0000313" key="4">
    <source>
        <dbReference type="Proteomes" id="UP000239068"/>
    </source>
</evidence>
<keyword evidence="2" id="KW-0732">Signal</keyword>
<accession>A0A2S7WVU2</accession>
<sequence length="273" mass="30384">MNKIKNIIVLIALSTAFYSCSDNNNRAINPFLSVDHQALAMSDNDTLVNFLKNHYYDATLDSVKPLVSGQATLFDNIIIMDAKRNDINYKLYVYKISEGDPTDPNNPSKPDKGYPSVSDSIFAKYSGQAINSTTELSATFDSNTRGSWFTYNTLAVRGWSFGFKNFKGGYLKKEPNGDVFNGPITYLNGGKGILFIPSGLSYTSIDSRNYTSTLVNRNLLFYIELLDFVKDTDHDNDGKPSHEEDANNDGDLTNDLSDPDNPTIADYLNPLIK</sequence>
<dbReference type="EMBL" id="MSCM01000001">
    <property type="protein sequence ID" value="PQJ81678.1"/>
    <property type="molecule type" value="Genomic_DNA"/>
</dbReference>
<keyword evidence="4" id="KW-1185">Reference proteome</keyword>
<dbReference type="RefSeq" id="WP_105020250.1">
    <property type="nucleotide sequence ID" value="NZ_MSCM01000001.1"/>
</dbReference>
<dbReference type="OrthoDB" id="1424215at2"/>
<dbReference type="AlphaFoldDB" id="A0A2S7WVU2"/>
<evidence type="ECO:0000256" key="1">
    <source>
        <dbReference type="SAM" id="MobiDB-lite"/>
    </source>
</evidence>
<feature type="chain" id="PRO_5015721771" evidence="2">
    <location>
        <begin position="22"/>
        <end position="273"/>
    </location>
</feature>